<name>A0A7Y6PIL0_PHOVU</name>
<proteinExistence type="predicted"/>
<dbReference type="Pfam" id="PF02653">
    <property type="entry name" value="BPD_transp_2"/>
    <property type="match status" value="1"/>
</dbReference>
<evidence type="ECO:0000256" key="4">
    <source>
        <dbReference type="ARBA" id="ARBA00022989"/>
    </source>
</evidence>
<dbReference type="EMBL" id="JABWDJ010000548">
    <property type="protein sequence ID" value="NVB76506.1"/>
    <property type="molecule type" value="Genomic_DNA"/>
</dbReference>
<dbReference type="GO" id="GO:0005886">
    <property type="term" value="C:plasma membrane"/>
    <property type="evidence" value="ECO:0007669"/>
    <property type="project" value="UniProtKB-SubCell"/>
</dbReference>
<comment type="subcellular location">
    <subcellularLocation>
        <location evidence="1">Cell membrane</location>
        <topology evidence="1">Multi-pass membrane protein</topology>
    </subcellularLocation>
</comment>
<evidence type="ECO:0000256" key="2">
    <source>
        <dbReference type="ARBA" id="ARBA00022475"/>
    </source>
</evidence>
<keyword evidence="3" id="KW-0812">Transmembrane</keyword>
<sequence>MTGMISILLLSTLRMGTPLALTALGGTMSERSGVTNIGLEGILTAGAFAAVVGSYFTGNPWIGVLC</sequence>
<dbReference type="PANTHER" id="PTHR43370:SF1">
    <property type="entry name" value="GUANOSINE ABC TRANSPORTER PERMEASE PROTEIN NUPQ"/>
    <property type="match status" value="1"/>
</dbReference>
<accession>A0A7Y6PIL0</accession>
<reference evidence="6 7" key="1">
    <citation type="submission" date="2020-04" db="EMBL/GenBank/DDBJ databases">
        <authorList>
            <person name="Pieper L."/>
        </authorList>
    </citation>
    <scope>NUCLEOTIDE SEQUENCE [LARGE SCALE GENOMIC DNA]</scope>
    <source>
        <strain evidence="6 7">B33</strain>
    </source>
</reference>
<evidence type="ECO:0000313" key="6">
    <source>
        <dbReference type="EMBL" id="NVB76506.1"/>
    </source>
</evidence>
<protein>
    <submittedName>
        <fullName evidence="6">ABC transporter permease</fullName>
    </submittedName>
</protein>
<keyword evidence="5" id="KW-0472">Membrane</keyword>
<dbReference type="PANTHER" id="PTHR43370">
    <property type="entry name" value="SUGAR ABC TRANSPORTER INTEGRAL MEMBRANE PROTEIN-RELATED"/>
    <property type="match status" value="1"/>
</dbReference>
<evidence type="ECO:0000256" key="1">
    <source>
        <dbReference type="ARBA" id="ARBA00004651"/>
    </source>
</evidence>
<evidence type="ECO:0000313" key="7">
    <source>
        <dbReference type="Proteomes" id="UP000524321"/>
    </source>
</evidence>
<reference evidence="6 7" key="2">
    <citation type="submission" date="2020-07" db="EMBL/GenBank/DDBJ databases">
        <title>Bacterial metabolism rescues the inhibition of intestinal drug absorption by food and drug additives.</title>
        <authorList>
            <person name="Zou L."/>
            <person name="Spanogiannopoulos P."/>
            <person name="Chien H.-C."/>
            <person name="Pieper L.M."/>
            <person name="Cai W."/>
            <person name="Khuri N."/>
            <person name="Pottel J."/>
            <person name="Vora B."/>
            <person name="Ni Z."/>
            <person name="Tsakalozou E."/>
            <person name="Zhang W."/>
            <person name="Shoichet B.K."/>
            <person name="Giacomini K.M."/>
            <person name="Turnbaugh P.J."/>
        </authorList>
    </citation>
    <scope>NUCLEOTIDE SEQUENCE [LARGE SCALE GENOMIC DNA]</scope>
    <source>
        <strain evidence="6 7">B33</strain>
    </source>
</reference>
<gene>
    <name evidence="6" type="ORF">HUV05_24020</name>
</gene>
<dbReference type="InterPro" id="IPR001851">
    <property type="entry name" value="ABC_transp_permease"/>
</dbReference>
<dbReference type="GO" id="GO:0022857">
    <property type="term" value="F:transmembrane transporter activity"/>
    <property type="evidence" value="ECO:0007669"/>
    <property type="project" value="InterPro"/>
</dbReference>
<feature type="non-terminal residue" evidence="6">
    <location>
        <position position="66"/>
    </location>
</feature>
<keyword evidence="2" id="KW-1003">Cell membrane</keyword>
<evidence type="ECO:0000256" key="5">
    <source>
        <dbReference type="ARBA" id="ARBA00023136"/>
    </source>
</evidence>
<comment type="caution">
    <text evidence="6">The sequence shown here is derived from an EMBL/GenBank/DDBJ whole genome shotgun (WGS) entry which is preliminary data.</text>
</comment>
<organism evidence="6 7">
    <name type="scientific">Phocaeicola vulgatus</name>
    <name type="common">Bacteroides vulgatus</name>
    <dbReference type="NCBI Taxonomy" id="821"/>
    <lineage>
        <taxon>Bacteria</taxon>
        <taxon>Pseudomonadati</taxon>
        <taxon>Bacteroidota</taxon>
        <taxon>Bacteroidia</taxon>
        <taxon>Bacteroidales</taxon>
        <taxon>Bacteroidaceae</taxon>
        <taxon>Phocaeicola</taxon>
    </lineage>
</organism>
<dbReference type="Proteomes" id="UP000524321">
    <property type="component" value="Unassembled WGS sequence"/>
</dbReference>
<dbReference type="AlphaFoldDB" id="A0A7Y6PIL0"/>
<keyword evidence="4" id="KW-1133">Transmembrane helix</keyword>
<evidence type="ECO:0000256" key="3">
    <source>
        <dbReference type="ARBA" id="ARBA00022692"/>
    </source>
</evidence>